<feature type="transmembrane region" description="Helical" evidence="1">
    <location>
        <begin position="302"/>
        <end position="322"/>
    </location>
</feature>
<keyword evidence="4" id="KW-1185">Reference proteome</keyword>
<keyword evidence="1" id="KW-1133">Transmembrane helix</keyword>
<dbReference type="EMBL" id="JBHTHU010000005">
    <property type="protein sequence ID" value="MFD0749630.1"/>
    <property type="molecule type" value="Genomic_DNA"/>
</dbReference>
<evidence type="ECO:0000256" key="1">
    <source>
        <dbReference type="SAM" id="Phobius"/>
    </source>
</evidence>
<keyword evidence="3" id="KW-0808">Transferase</keyword>
<dbReference type="InterPro" id="IPR002656">
    <property type="entry name" value="Acyl_transf_3_dom"/>
</dbReference>
<sequence>MLQSYRRITSTGKFVPEIDGLRFIAILPVVLMHINTNFLRSFEAPKSFVDSDLNAIIHYGELGVRFFFAISGFVLANTFSSFYKKNKNLWAFNFKSYYYRRLTRLEPPFLISTLVLFFVVGLFVVKDLVGLIPNLIATLTYTHYFWFGKWSVINPVTWSLEVEVQFYLIAPFVGWFLFSKFKDSYRNIILAVLIIVTPLIFLSPGSIFYTNKHLEKCIVVYQSHFYVGILMASIYGSNVWQRVQKSYLFDIGFLVGVLGLYFFYPPKTHSYILFDFSMLLIMITCFKGVITNRFFSNSLISLIGGMCYSIYLLHYAVVFVLMKVTSHLVFKSFYFEWAFHMVLSIVVVLCCSFIFYLYCERPCMDKNWPSKLYNRMNRIFNK</sequence>
<feature type="transmembrane region" description="Helical" evidence="1">
    <location>
        <begin position="337"/>
        <end position="358"/>
    </location>
</feature>
<feature type="transmembrane region" description="Helical" evidence="1">
    <location>
        <begin position="104"/>
        <end position="125"/>
    </location>
</feature>
<feature type="transmembrane region" description="Helical" evidence="1">
    <location>
        <begin position="21"/>
        <end position="42"/>
    </location>
</feature>
<feature type="transmembrane region" description="Helical" evidence="1">
    <location>
        <begin position="270"/>
        <end position="290"/>
    </location>
</feature>
<dbReference type="InterPro" id="IPR050879">
    <property type="entry name" value="Acyltransferase_3"/>
</dbReference>
<dbReference type="EC" id="2.3.-.-" evidence="3"/>
<keyword evidence="1" id="KW-0472">Membrane</keyword>
<keyword evidence="1" id="KW-0812">Transmembrane</keyword>
<protein>
    <submittedName>
        <fullName evidence="3">Acyltransferase family protein</fullName>
        <ecNumber evidence="3">2.3.-.-</ecNumber>
    </submittedName>
</protein>
<reference evidence="4" key="1">
    <citation type="journal article" date="2019" name="Int. J. Syst. Evol. Microbiol.">
        <title>The Global Catalogue of Microorganisms (GCM) 10K type strain sequencing project: providing services to taxonomists for standard genome sequencing and annotation.</title>
        <authorList>
            <consortium name="The Broad Institute Genomics Platform"/>
            <consortium name="The Broad Institute Genome Sequencing Center for Infectious Disease"/>
            <person name="Wu L."/>
            <person name="Ma J."/>
        </authorList>
    </citation>
    <scope>NUCLEOTIDE SEQUENCE [LARGE SCALE GENOMIC DNA]</scope>
    <source>
        <strain evidence="4">CCUG 63418</strain>
    </source>
</reference>
<keyword evidence="3" id="KW-0012">Acyltransferase</keyword>
<dbReference type="Proteomes" id="UP001596958">
    <property type="component" value="Unassembled WGS sequence"/>
</dbReference>
<evidence type="ECO:0000313" key="4">
    <source>
        <dbReference type="Proteomes" id="UP001596958"/>
    </source>
</evidence>
<organism evidence="3 4">
    <name type="scientific">Mucilaginibacter calamicampi</name>
    <dbReference type="NCBI Taxonomy" id="1302352"/>
    <lineage>
        <taxon>Bacteria</taxon>
        <taxon>Pseudomonadati</taxon>
        <taxon>Bacteroidota</taxon>
        <taxon>Sphingobacteriia</taxon>
        <taxon>Sphingobacteriales</taxon>
        <taxon>Sphingobacteriaceae</taxon>
        <taxon>Mucilaginibacter</taxon>
    </lineage>
</organism>
<dbReference type="PANTHER" id="PTHR23028">
    <property type="entry name" value="ACETYLTRANSFERASE"/>
    <property type="match status" value="1"/>
</dbReference>
<feature type="domain" description="Acyltransferase 3" evidence="2">
    <location>
        <begin position="16"/>
        <end position="356"/>
    </location>
</feature>
<feature type="transmembrane region" description="Helical" evidence="1">
    <location>
        <begin position="247"/>
        <end position="264"/>
    </location>
</feature>
<feature type="transmembrane region" description="Helical" evidence="1">
    <location>
        <begin position="164"/>
        <end position="181"/>
    </location>
</feature>
<feature type="transmembrane region" description="Helical" evidence="1">
    <location>
        <begin position="62"/>
        <end position="83"/>
    </location>
</feature>
<proteinExistence type="predicted"/>
<accession>A0ABW2YYK6</accession>
<gene>
    <name evidence="3" type="ORF">ACFQZS_05710</name>
</gene>
<comment type="caution">
    <text evidence="3">The sequence shown here is derived from an EMBL/GenBank/DDBJ whole genome shotgun (WGS) entry which is preliminary data.</text>
</comment>
<dbReference type="Pfam" id="PF01757">
    <property type="entry name" value="Acyl_transf_3"/>
    <property type="match status" value="1"/>
</dbReference>
<evidence type="ECO:0000313" key="3">
    <source>
        <dbReference type="EMBL" id="MFD0749630.1"/>
    </source>
</evidence>
<feature type="transmembrane region" description="Helical" evidence="1">
    <location>
        <begin position="188"/>
        <end position="209"/>
    </location>
</feature>
<name>A0ABW2YYK6_9SPHI</name>
<evidence type="ECO:0000259" key="2">
    <source>
        <dbReference type="Pfam" id="PF01757"/>
    </source>
</evidence>
<dbReference type="PANTHER" id="PTHR23028:SF53">
    <property type="entry name" value="ACYL_TRANSF_3 DOMAIN-CONTAINING PROTEIN"/>
    <property type="match status" value="1"/>
</dbReference>
<dbReference type="GO" id="GO:0016746">
    <property type="term" value="F:acyltransferase activity"/>
    <property type="evidence" value="ECO:0007669"/>
    <property type="project" value="UniProtKB-KW"/>
</dbReference>
<feature type="transmembrane region" description="Helical" evidence="1">
    <location>
        <begin position="221"/>
        <end position="240"/>
    </location>
</feature>